<dbReference type="Gene3D" id="3.30.565.10">
    <property type="entry name" value="Histidine kinase-like ATPase, C-terminal domain"/>
    <property type="match status" value="1"/>
</dbReference>
<dbReference type="EC" id="2.7.13.3" evidence="3"/>
<dbReference type="InterPro" id="IPR004358">
    <property type="entry name" value="Sig_transdc_His_kin-like_C"/>
</dbReference>
<dbReference type="CDD" id="cd06225">
    <property type="entry name" value="HAMP"/>
    <property type="match status" value="1"/>
</dbReference>
<dbReference type="PRINTS" id="PR00344">
    <property type="entry name" value="BCTRLSENSOR"/>
</dbReference>
<dbReference type="Gene3D" id="6.10.340.10">
    <property type="match status" value="1"/>
</dbReference>
<dbReference type="GO" id="GO:0000155">
    <property type="term" value="F:phosphorelay sensor kinase activity"/>
    <property type="evidence" value="ECO:0007669"/>
    <property type="project" value="InterPro"/>
</dbReference>
<feature type="transmembrane region" description="Helical" evidence="14">
    <location>
        <begin position="163"/>
        <end position="185"/>
    </location>
</feature>
<evidence type="ECO:0000256" key="8">
    <source>
        <dbReference type="ARBA" id="ARBA00022741"/>
    </source>
</evidence>
<dbReference type="SUPFAM" id="SSF55874">
    <property type="entry name" value="ATPase domain of HSP90 chaperone/DNA topoisomerase II/histidine kinase"/>
    <property type="match status" value="1"/>
</dbReference>
<dbReference type="OrthoDB" id="9762826at2"/>
<dbReference type="FunFam" id="3.30.565.10:FF:000006">
    <property type="entry name" value="Sensor histidine kinase WalK"/>
    <property type="match status" value="1"/>
</dbReference>
<dbReference type="InterPro" id="IPR003594">
    <property type="entry name" value="HATPase_dom"/>
</dbReference>
<dbReference type="FunFam" id="1.10.287.130:FF:000001">
    <property type="entry name" value="Two-component sensor histidine kinase"/>
    <property type="match status" value="1"/>
</dbReference>
<keyword evidence="4" id="KW-1003">Cell membrane</keyword>
<dbReference type="CDD" id="cd00082">
    <property type="entry name" value="HisKA"/>
    <property type="match status" value="1"/>
</dbReference>
<evidence type="ECO:0000256" key="13">
    <source>
        <dbReference type="ARBA" id="ARBA00023136"/>
    </source>
</evidence>
<dbReference type="eggNOG" id="COG2205">
    <property type="taxonomic scope" value="Bacteria"/>
</dbReference>
<name>G0V4B6_9CLOT</name>
<keyword evidence="8" id="KW-0547">Nucleotide-binding</keyword>
<keyword evidence="13 14" id="KW-0472">Membrane</keyword>
<evidence type="ECO:0000256" key="11">
    <source>
        <dbReference type="ARBA" id="ARBA00022989"/>
    </source>
</evidence>
<dbReference type="Pfam" id="PF00672">
    <property type="entry name" value="HAMP"/>
    <property type="match status" value="1"/>
</dbReference>
<keyword evidence="7 14" id="KW-0812">Transmembrane</keyword>
<dbReference type="Proteomes" id="UP000007652">
    <property type="component" value="Unassembled WGS sequence"/>
</dbReference>
<comment type="catalytic activity">
    <reaction evidence="1">
        <text>ATP + protein L-histidine = ADP + protein N-phospho-L-histidine.</text>
        <dbReference type="EC" id="2.7.13.3"/>
    </reaction>
</comment>
<evidence type="ECO:0000256" key="10">
    <source>
        <dbReference type="ARBA" id="ARBA00022840"/>
    </source>
</evidence>
<protein>
    <recommendedName>
        <fullName evidence="3">histidine kinase</fullName>
        <ecNumber evidence="3">2.7.13.3</ecNumber>
    </recommendedName>
</protein>
<evidence type="ECO:0000259" key="16">
    <source>
        <dbReference type="PROSITE" id="PS50885"/>
    </source>
</evidence>
<evidence type="ECO:0000256" key="5">
    <source>
        <dbReference type="ARBA" id="ARBA00022553"/>
    </source>
</evidence>
<feature type="domain" description="Histidine kinase" evidence="15">
    <location>
        <begin position="243"/>
        <end position="446"/>
    </location>
</feature>
<comment type="subcellular location">
    <subcellularLocation>
        <location evidence="2">Cell membrane</location>
        <topology evidence="2">Multi-pass membrane protein</topology>
    </subcellularLocation>
</comment>
<gene>
    <name evidence="17" type="ORF">CAAU_0307</name>
</gene>
<dbReference type="PANTHER" id="PTHR45528:SF1">
    <property type="entry name" value="SENSOR HISTIDINE KINASE CPXA"/>
    <property type="match status" value="1"/>
</dbReference>
<dbReference type="EMBL" id="CAKP01000010">
    <property type="protein sequence ID" value="CCC57956.1"/>
    <property type="molecule type" value="Genomic_DNA"/>
</dbReference>
<dbReference type="GO" id="GO:0005524">
    <property type="term" value="F:ATP binding"/>
    <property type="evidence" value="ECO:0007669"/>
    <property type="project" value="UniProtKB-KW"/>
</dbReference>
<evidence type="ECO:0000313" key="17">
    <source>
        <dbReference type="EMBL" id="CCC57956.1"/>
    </source>
</evidence>
<evidence type="ECO:0000256" key="4">
    <source>
        <dbReference type="ARBA" id="ARBA00022475"/>
    </source>
</evidence>
<evidence type="ECO:0000256" key="12">
    <source>
        <dbReference type="ARBA" id="ARBA00023012"/>
    </source>
</evidence>
<keyword evidence="10" id="KW-0067">ATP-binding</keyword>
<organism evidence="17 18">
    <name type="scientific">Caloramator australicus RC3</name>
    <dbReference type="NCBI Taxonomy" id="857293"/>
    <lineage>
        <taxon>Bacteria</taxon>
        <taxon>Bacillati</taxon>
        <taxon>Bacillota</taxon>
        <taxon>Clostridia</taxon>
        <taxon>Eubacteriales</taxon>
        <taxon>Clostridiaceae</taxon>
        <taxon>Caloramator</taxon>
    </lineage>
</organism>
<dbReference type="PROSITE" id="PS50109">
    <property type="entry name" value="HIS_KIN"/>
    <property type="match status" value="1"/>
</dbReference>
<dbReference type="CDD" id="cd00075">
    <property type="entry name" value="HATPase"/>
    <property type="match status" value="1"/>
</dbReference>
<proteinExistence type="predicted"/>
<dbReference type="SMART" id="SM00388">
    <property type="entry name" value="HisKA"/>
    <property type="match status" value="1"/>
</dbReference>
<evidence type="ECO:0000256" key="7">
    <source>
        <dbReference type="ARBA" id="ARBA00022692"/>
    </source>
</evidence>
<keyword evidence="11 14" id="KW-1133">Transmembrane helix</keyword>
<dbReference type="Pfam" id="PF00512">
    <property type="entry name" value="HisKA"/>
    <property type="match status" value="1"/>
</dbReference>
<dbReference type="RefSeq" id="WP_008907679.1">
    <property type="nucleotide sequence ID" value="NZ_CAKP01000010.1"/>
</dbReference>
<feature type="domain" description="HAMP" evidence="16">
    <location>
        <begin position="183"/>
        <end position="235"/>
    </location>
</feature>
<dbReference type="STRING" id="857293.CAAU_0307"/>
<reference evidence="17 18" key="1">
    <citation type="journal article" date="2011" name="J. Bacteriol.">
        <title>Draft genome sequence of Caloramator australicus strain RC3T, a thermoanaerobe from the Great Artesian Basin of Australia.</title>
        <authorList>
            <person name="Ogg C.D."/>
            <person name="Patel B.K.C."/>
        </authorList>
    </citation>
    <scope>NUCLEOTIDE SEQUENCE [LARGE SCALE GENOMIC DNA]</scope>
    <source>
        <strain evidence="17 18">RC3</strain>
    </source>
</reference>
<evidence type="ECO:0000256" key="14">
    <source>
        <dbReference type="SAM" id="Phobius"/>
    </source>
</evidence>
<comment type="caution">
    <text evidence="17">The sequence shown here is derived from an EMBL/GenBank/DDBJ whole genome shotgun (WGS) entry which is preliminary data.</text>
</comment>
<evidence type="ECO:0000313" key="18">
    <source>
        <dbReference type="Proteomes" id="UP000007652"/>
    </source>
</evidence>
<evidence type="ECO:0000256" key="1">
    <source>
        <dbReference type="ARBA" id="ARBA00000085"/>
    </source>
</evidence>
<dbReference type="PROSITE" id="PS50885">
    <property type="entry name" value="HAMP"/>
    <property type="match status" value="1"/>
</dbReference>
<dbReference type="InterPro" id="IPR003660">
    <property type="entry name" value="HAMP_dom"/>
</dbReference>
<accession>G0V4B6</accession>
<dbReference type="InterPro" id="IPR005467">
    <property type="entry name" value="His_kinase_dom"/>
</dbReference>
<dbReference type="InterPro" id="IPR003661">
    <property type="entry name" value="HisK_dim/P_dom"/>
</dbReference>
<feature type="transmembrane region" description="Helical" evidence="14">
    <location>
        <begin position="6"/>
        <end position="26"/>
    </location>
</feature>
<keyword evidence="6" id="KW-0808">Transferase</keyword>
<dbReference type="AlphaFoldDB" id="G0V4B6"/>
<dbReference type="SUPFAM" id="SSF47384">
    <property type="entry name" value="Homodimeric domain of signal transducing histidine kinase"/>
    <property type="match status" value="1"/>
</dbReference>
<dbReference type="Gene3D" id="1.10.287.130">
    <property type="match status" value="1"/>
</dbReference>
<dbReference type="SMART" id="SM00304">
    <property type="entry name" value="HAMP"/>
    <property type="match status" value="1"/>
</dbReference>
<dbReference type="SMART" id="SM00387">
    <property type="entry name" value="HATPase_c"/>
    <property type="match status" value="1"/>
</dbReference>
<evidence type="ECO:0000259" key="15">
    <source>
        <dbReference type="PROSITE" id="PS50109"/>
    </source>
</evidence>
<sequence>MKGIRFKLLIYTSLLLTLLLLANYLLQGNLITRFYSINERNKLINYAKEVTQYYPEDIIKMKDAALSVARAIGGRVSIFDKKGNMIFQSGNYMYGRTSKTEIQYLKEVLSGKVVYTTDEIMLRQSQLITLGYPMKDGKDYGAVFIHIPSFSVKNDVARLKGQFTTLLILALIISMAGAFILSSIFTNPILKIKEAAEKISKGDYKTRIDLNSKDEIGELANTINDMAASLEKTEKLRREFIANVTHEFRTPLGIIKGYAEALYDDLVPEEEKKEYIEEIIEEVEKLNRLVNENLTLAKIESGSVTLNRVKINIKDVLLKVVDKVKIIKGSREITLDGINAEAFIDSEYMEMAILNILSNSIKHTKDDGKIEINVTKGDKIKISIKDDGEGIDKEHLPYIFERFYRVKEKGVGGLGLSIAREIIKLHGGEIFAYSELGKGTEFVILL</sequence>
<evidence type="ECO:0000256" key="3">
    <source>
        <dbReference type="ARBA" id="ARBA00012438"/>
    </source>
</evidence>
<dbReference type="InterPro" id="IPR036097">
    <property type="entry name" value="HisK_dim/P_sf"/>
</dbReference>
<evidence type="ECO:0000256" key="2">
    <source>
        <dbReference type="ARBA" id="ARBA00004651"/>
    </source>
</evidence>
<keyword evidence="9 17" id="KW-0418">Kinase</keyword>
<dbReference type="SUPFAM" id="SSF158472">
    <property type="entry name" value="HAMP domain-like"/>
    <property type="match status" value="1"/>
</dbReference>
<evidence type="ECO:0000256" key="6">
    <source>
        <dbReference type="ARBA" id="ARBA00022679"/>
    </source>
</evidence>
<evidence type="ECO:0000256" key="9">
    <source>
        <dbReference type="ARBA" id="ARBA00022777"/>
    </source>
</evidence>
<dbReference type="InterPro" id="IPR050398">
    <property type="entry name" value="HssS/ArlS-like"/>
</dbReference>
<dbReference type="PANTHER" id="PTHR45528">
    <property type="entry name" value="SENSOR HISTIDINE KINASE CPXA"/>
    <property type="match status" value="1"/>
</dbReference>
<dbReference type="GO" id="GO:0005886">
    <property type="term" value="C:plasma membrane"/>
    <property type="evidence" value="ECO:0007669"/>
    <property type="project" value="UniProtKB-SubCell"/>
</dbReference>
<keyword evidence="5" id="KW-0597">Phosphoprotein</keyword>
<keyword evidence="18" id="KW-1185">Reference proteome</keyword>
<dbReference type="InterPro" id="IPR036890">
    <property type="entry name" value="HATPase_C_sf"/>
</dbReference>
<dbReference type="Pfam" id="PF02518">
    <property type="entry name" value="HATPase_c"/>
    <property type="match status" value="1"/>
</dbReference>
<keyword evidence="12" id="KW-0902">Two-component regulatory system</keyword>